<protein>
    <recommendedName>
        <fullName evidence="2">Dermonecrotic toxin N-terminal domain-containing protein</fullName>
    </recommendedName>
</protein>
<feature type="region of interest" description="Disordered" evidence="1">
    <location>
        <begin position="275"/>
        <end position="318"/>
    </location>
</feature>
<reference evidence="3 4" key="1">
    <citation type="submission" date="2020-10" db="EMBL/GenBank/DDBJ databases">
        <title>The draft genomes of Cyclamen pathogen Pseudomonas sp.</title>
        <authorList>
            <person name="Fujikawa T."/>
            <person name="Sawada H."/>
        </authorList>
    </citation>
    <scope>NUCLEOTIDE SEQUENCE [LARGE SCALE GENOMIC DNA]</scope>
    <source>
        <strain evidence="3 4">MAFF 301449</strain>
    </source>
</reference>
<sequence length="1030" mass="115869">MQALELHLKGESGISQRGAQMVAALMQVDRANQQVDNKPVMIRHLSLSRSPDASADVVSNMYLIEFQDLTHGPHLLYRPLYSQPLREFASRTALFNAIAQPGELQTSVLTWLPDIARPIYDHGGFHEPHYLRFGQGDEFASRRTPAPATLSSDGVNAELHQCLVTGRLMSYLFSDNGRALVEQAERESTSNSESRWQVLMEGSSLLFGGLLQPLLRGPSMIVGWLLTLFGNLSRDIQLLDSQSPESREQAAVDLLLTVATALLDSPANLASRPTLAPTIRQKALRQPARRRNSDQWPAPPPPLIRQGTVSLPGEPPQGSHTALDFSFAQARYRLTPSQRANLATFKVPLPAELPRPVLNGPRKGLYVIDNHWHARVNGDLFRIDLEEAFNVRIVDPADTTRLGPYLRGNEQGVWSIDMRLRLLGGMPPKRIAAERERKARRIKELTDDFQQLFSSQEQVQQGIDAAEAAQNAPNLTTRQKADARKHYDATLKAQTDGFQKILDSLKERDELRAPLPPKTVLTLLENAIKNARKHVLCAEDDRTDLYRRYQAFTIDGPELHRAVLSNPQAYRQFIEQVIEINDRSMHWLDLKDRYLEHLYGLGSAGRTAFNRMMEGRPNELNSLALKDLQIRSVKRLIVKDFKHPLFQAFNTVVTPLHEHVRTHAELNNLELTASERLSVLESLEEHYGRALDALQGLAIVDADVLDPVYNTKLLTIIEALYQNVNQRLSREVKPVAHTSSQPPKQPQVVAGRPTKRVIKTRRKGTLIGELHPIGNVEVVEVRDETNNKVLSSYSQQGDVWVEYVVQAPVPAAAAPRALSLVKGEARKLLAMLQEHVRRGEHYKSISRHPLEVQEVLDYEATRYDKLATELEQAIQAQPESARTAADQALANDMRQAGARLNTLGASLRTQLCLDLPPTHANLEYLLDRRQVNVARLGARIQLSGDRRDFIQEYAINDPKGKPVWYAHFHYPAIDTPNADYTAAHLKTREQRKQSYYSLLAKAESSQAVVDVHRGMIGKALAQRWFLSFGE</sequence>
<proteinExistence type="predicted"/>
<comment type="caution">
    <text evidence="3">The sequence shown here is derived from an EMBL/GenBank/DDBJ whole genome shotgun (WGS) entry which is preliminary data.</text>
</comment>
<organism evidence="3 4">
    <name type="scientific">Pseudomonas cyclaminis</name>
    <dbReference type="NCBI Taxonomy" id="2781239"/>
    <lineage>
        <taxon>Bacteria</taxon>
        <taxon>Pseudomonadati</taxon>
        <taxon>Pseudomonadota</taxon>
        <taxon>Gammaproteobacteria</taxon>
        <taxon>Pseudomonadales</taxon>
        <taxon>Pseudomonadaceae</taxon>
        <taxon>Pseudomonas</taxon>
    </lineage>
</organism>
<accession>A0ABR9SM67</accession>
<evidence type="ECO:0000313" key="3">
    <source>
        <dbReference type="EMBL" id="MBE8590015.1"/>
    </source>
</evidence>
<name>A0ABR9SM67_9PSED</name>
<evidence type="ECO:0000313" key="4">
    <source>
        <dbReference type="Proteomes" id="UP000613075"/>
    </source>
</evidence>
<dbReference type="Pfam" id="PF20178">
    <property type="entry name" value="ToxA_N"/>
    <property type="match status" value="1"/>
</dbReference>
<dbReference type="EMBL" id="JADDUM010000025">
    <property type="protein sequence ID" value="MBE8590015.1"/>
    <property type="molecule type" value="Genomic_DNA"/>
</dbReference>
<keyword evidence="4" id="KW-1185">Reference proteome</keyword>
<feature type="domain" description="Dermonecrotic toxin N-terminal" evidence="2">
    <location>
        <begin position="2"/>
        <end position="99"/>
    </location>
</feature>
<dbReference type="Proteomes" id="UP000613075">
    <property type="component" value="Unassembled WGS sequence"/>
</dbReference>
<evidence type="ECO:0000259" key="2">
    <source>
        <dbReference type="Pfam" id="PF20178"/>
    </source>
</evidence>
<gene>
    <name evidence="3" type="ORF">IQK56_03230</name>
</gene>
<dbReference type="InterPro" id="IPR046673">
    <property type="entry name" value="ToxA_N"/>
</dbReference>
<feature type="region of interest" description="Disordered" evidence="1">
    <location>
        <begin position="734"/>
        <end position="753"/>
    </location>
</feature>
<evidence type="ECO:0000256" key="1">
    <source>
        <dbReference type="SAM" id="MobiDB-lite"/>
    </source>
</evidence>